<dbReference type="SUPFAM" id="SSF51735">
    <property type="entry name" value="NAD(P)-binding Rossmann-fold domains"/>
    <property type="match status" value="1"/>
</dbReference>
<comment type="caution">
    <text evidence="4">The sequence shown here is derived from an EMBL/GenBank/DDBJ whole genome shotgun (WGS) entry which is preliminary data.</text>
</comment>
<dbReference type="Pfam" id="PF08659">
    <property type="entry name" value="KR"/>
    <property type="match status" value="1"/>
</dbReference>
<dbReference type="PANTHER" id="PTHR43775:SF23">
    <property type="entry name" value="FATTY ACID SYNTHASE 3"/>
    <property type="match status" value="1"/>
</dbReference>
<sequence length="295" mass="32808">MTKQIDELSRIICPQLRHFVVFSSVSCGRGNAGQTNYGMANSVMERICEKRVKEGYHGLAIQWGAIGDVGLVADMQEENKELIIGGTLQQRISSCLDTLEIFLLQDRSIVSSMVVAEKGNINKSLNIYETVAQIIGLKNTNAVSPKVPLAEMGMDSMMAVEIKQTLEREFDISLTTQDIRMLNFSKLKQMAITPEQGKIWDSSETDTNNLFQKMENSDFVPNILIELVTKKEVNGDNIIFVPGIDNCSKVFKFTSSEIKYTATCLQHGVLNIPNESHSVMKSAAYLLPVTNFALI</sequence>
<feature type="domain" description="Carrier" evidence="3">
    <location>
        <begin position="121"/>
        <end position="198"/>
    </location>
</feature>
<dbReference type="InterPro" id="IPR013968">
    <property type="entry name" value="PKS_KR"/>
</dbReference>
<reference evidence="4 5" key="1">
    <citation type="submission" date="2023-03" db="EMBL/GenBank/DDBJ databases">
        <title>High recombination rates correlate with genetic variation in Cardiocondyla obscurior ants.</title>
        <authorList>
            <person name="Errbii M."/>
        </authorList>
    </citation>
    <scope>NUCLEOTIDE SEQUENCE [LARGE SCALE GENOMIC DNA]</scope>
    <source>
        <strain evidence="4">Alpha-2009</strain>
        <tissue evidence="4">Whole body</tissue>
    </source>
</reference>
<dbReference type="InterPro" id="IPR036736">
    <property type="entry name" value="ACP-like_sf"/>
</dbReference>
<evidence type="ECO:0000259" key="3">
    <source>
        <dbReference type="PROSITE" id="PS50075"/>
    </source>
</evidence>
<dbReference type="Gene3D" id="1.10.1200.10">
    <property type="entry name" value="ACP-like"/>
    <property type="match status" value="1"/>
</dbReference>
<keyword evidence="5" id="KW-1185">Reference proteome</keyword>
<dbReference type="SUPFAM" id="SSF47336">
    <property type="entry name" value="ACP-like"/>
    <property type="match status" value="1"/>
</dbReference>
<evidence type="ECO:0000313" key="5">
    <source>
        <dbReference type="Proteomes" id="UP001430953"/>
    </source>
</evidence>
<organism evidence="4 5">
    <name type="scientific">Cardiocondyla obscurior</name>
    <dbReference type="NCBI Taxonomy" id="286306"/>
    <lineage>
        <taxon>Eukaryota</taxon>
        <taxon>Metazoa</taxon>
        <taxon>Ecdysozoa</taxon>
        <taxon>Arthropoda</taxon>
        <taxon>Hexapoda</taxon>
        <taxon>Insecta</taxon>
        <taxon>Pterygota</taxon>
        <taxon>Neoptera</taxon>
        <taxon>Endopterygota</taxon>
        <taxon>Hymenoptera</taxon>
        <taxon>Apocrita</taxon>
        <taxon>Aculeata</taxon>
        <taxon>Formicoidea</taxon>
        <taxon>Formicidae</taxon>
        <taxon>Myrmicinae</taxon>
        <taxon>Cardiocondyla</taxon>
    </lineage>
</organism>
<dbReference type="Pfam" id="PF00550">
    <property type="entry name" value="PP-binding"/>
    <property type="match status" value="1"/>
</dbReference>
<dbReference type="InterPro" id="IPR009081">
    <property type="entry name" value="PP-bd_ACP"/>
</dbReference>
<dbReference type="InterPro" id="IPR036291">
    <property type="entry name" value="NAD(P)-bd_dom_sf"/>
</dbReference>
<protein>
    <recommendedName>
        <fullName evidence="3">Carrier domain-containing protein</fullName>
    </recommendedName>
</protein>
<dbReference type="GO" id="GO:0006633">
    <property type="term" value="P:fatty acid biosynthetic process"/>
    <property type="evidence" value="ECO:0007669"/>
    <property type="project" value="TreeGrafter"/>
</dbReference>
<dbReference type="AlphaFoldDB" id="A0AAW2EBD2"/>
<dbReference type="GO" id="GO:0031177">
    <property type="term" value="F:phosphopantetheine binding"/>
    <property type="evidence" value="ECO:0007669"/>
    <property type="project" value="InterPro"/>
</dbReference>
<dbReference type="Proteomes" id="UP001430953">
    <property type="component" value="Unassembled WGS sequence"/>
</dbReference>
<evidence type="ECO:0000256" key="1">
    <source>
        <dbReference type="ARBA" id="ARBA00022450"/>
    </source>
</evidence>
<gene>
    <name evidence="4" type="ORF">PUN28_019757</name>
</gene>
<keyword evidence="1" id="KW-0596">Phosphopantetheine</keyword>
<accession>A0AAW2EBD2</accession>
<keyword evidence="2" id="KW-0597">Phosphoprotein</keyword>
<dbReference type="PANTHER" id="PTHR43775">
    <property type="entry name" value="FATTY ACID SYNTHASE"/>
    <property type="match status" value="1"/>
</dbReference>
<dbReference type="InterPro" id="IPR050091">
    <property type="entry name" value="PKS_NRPS_Biosynth_Enz"/>
</dbReference>
<evidence type="ECO:0000256" key="2">
    <source>
        <dbReference type="ARBA" id="ARBA00022553"/>
    </source>
</evidence>
<dbReference type="GO" id="GO:0004312">
    <property type="term" value="F:fatty acid synthase activity"/>
    <property type="evidence" value="ECO:0007669"/>
    <property type="project" value="TreeGrafter"/>
</dbReference>
<dbReference type="InterPro" id="IPR020806">
    <property type="entry name" value="PKS_PP-bd"/>
</dbReference>
<dbReference type="Gene3D" id="3.40.50.720">
    <property type="entry name" value="NAD(P)-binding Rossmann-like Domain"/>
    <property type="match status" value="1"/>
</dbReference>
<evidence type="ECO:0000313" key="4">
    <source>
        <dbReference type="EMBL" id="KAL0099555.1"/>
    </source>
</evidence>
<dbReference type="EMBL" id="JADYXP020000027">
    <property type="protein sequence ID" value="KAL0099555.1"/>
    <property type="molecule type" value="Genomic_DNA"/>
</dbReference>
<dbReference type="PROSITE" id="PS50075">
    <property type="entry name" value="CARRIER"/>
    <property type="match status" value="1"/>
</dbReference>
<proteinExistence type="predicted"/>
<name>A0AAW2EBD2_9HYME</name>
<dbReference type="SMART" id="SM00823">
    <property type="entry name" value="PKS_PP"/>
    <property type="match status" value="1"/>
</dbReference>